<protein>
    <submittedName>
        <fullName evidence="3">DNA-processing protein DprA</fullName>
    </submittedName>
</protein>
<comment type="similarity">
    <text evidence="1">Belongs to the DprA/Smf family.</text>
</comment>
<dbReference type="InterPro" id="IPR057666">
    <property type="entry name" value="DrpA_SLOG"/>
</dbReference>
<dbReference type="PANTHER" id="PTHR43022:SF1">
    <property type="entry name" value="PROTEIN SMF"/>
    <property type="match status" value="1"/>
</dbReference>
<dbReference type="Gene3D" id="3.40.50.450">
    <property type="match status" value="1"/>
</dbReference>
<reference evidence="3 4" key="1">
    <citation type="submission" date="2024-09" db="EMBL/GenBank/DDBJ databases">
        <authorList>
            <person name="Sun Q."/>
            <person name="Mori K."/>
        </authorList>
    </citation>
    <scope>NUCLEOTIDE SEQUENCE [LARGE SCALE GENOMIC DNA]</scope>
    <source>
        <strain evidence="3 4">TBRC 0563</strain>
    </source>
</reference>
<organism evidence="3 4">
    <name type="scientific">Actinoallomurus acaciae</name>
    <dbReference type="NCBI Taxonomy" id="502577"/>
    <lineage>
        <taxon>Bacteria</taxon>
        <taxon>Bacillati</taxon>
        <taxon>Actinomycetota</taxon>
        <taxon>Actinomycetes</taxon>
        <taxon>Streptosporangiales</taxon>
        <taxon>Thermomonosporaceae</taxon>
        <taxon>Actinoallomurus</taxon>
    </lineage>
</organism>
<dbReference type="Pfam" id="PF02481">
    <property type="entry name" value="DNA_processg_A"/>
    <property type="match status" value="1"/>
</dbReference>
<comment type="caution">
    <text evidence="3">The sequence shown here is derived from an EMBL/GenBank/DDBJ whole genome shotgun (WGS) entry which is preliminary data.</text>
</comment>
<name>A0ABV5YIB0_9ACTN</name>
<evidence type="ECO:0000256" key="1">
    <source>
        <dbReference type="ARBA" id="ARBA00006525"/>
    </source>
</evidence>
<evidence type="ECO:0000313" key="3">
    <source>
        <dbReference type="EMBL" id="MFB9834803.1"/>
    </source>
</evidence>
<dbReference type="RefSeq" id="WP_378205106.1">
    <property type="nucleotide sequence ID" value="NZ_JBHLZP010000160.1"/>
</dbReference>
<sequence length="305" mass="32946">MHPKLRERAALVALLQQPRARWHEVALDVLDAESAIDVLEHRLGMQDTLFPEVQAVESAIEAAARQLAEWADAGIGVHAFFDRDYPAQLRDIHEMPPVLFTRGALHDDPRAIAVVGTRQATAQGLKIATVVASALARDGITVVSGLAKGIDTAAHQAALSEGGRTVAVIGTGINRAYPRENAELQETIARKGLLISQFWPDSPPTKQSFPMRNAVMSGYSAATVVVEAPARSGARIQARLALAHGRPVIMPRELLVNDWAREYAERPGVHIVHGVDEILRVTNDVIAELNTGPDALPEAPNLAWA</sequence>
<dbReference type="PANTHER" id="PTHR43022">
    <property type="entry name" value="PROTEIN SMF"/>
    <property type="match status" value="1"/>
</dbReference>
<evidence type="ECO:0000313" key="4">
    <source>
        <dbReference type="Proteomes" id="UP001589627"/>
    </source>
</evidence>
<feature type="domain" description="Smf/DprA SLOG" evidence="2">
    <location>
        <begin position="79"/>
        <end position="250"/>
    </location>
</feature>
<gene>
    <name evidence="3" type="ORF">ACFFNX_21695</name>
</gene>
<dbReference type="InterPro" id="IPR003488">
    <property type="entry name" value="DprA"/>
</dbReference>
<dbReference type="EMBL" id="JBHLZP010000160">
    <property type="protein sequence ID" value="MFB9834803.1"/>
    <property type="molecule type" value="Genomic_DNA"/>
</dbReference>
<proteinExistence type="inferred from homology"/>
<dbReference type="Proteomes" id="UP001589627">
    <property type="component" value="Unassembled WGS sequence"/>
</dbReference>
<keyword evidence="4" id="KW-1185">Reference proteome</keyword>
<evidence type="ECO:0000259" key="2">
    <source>
        <dbReference type="Pfam" id="PF02481"/>
    </source>
</evidence>
<accession>A0ABV5YIB0</accession>
<dbReference type="SUPFAM" id="SSF102405">
    <property type="entry name" value="MCP/YpsA-like"/>
    <property type="match status" value="1"/>
</dbReference>